<protein>
    <submittedName>
        <fullName evidence="2">Uncharacterized protein</fullName>
    </submittedName>
</protein>
<dbReference type="EMBL" id="KK112313">
    <property type="protein sequence ID" value="KFM57335.1"/>
    <property type="molecule type" value="Genomic_DNA"/>
</dbReference>
<evidence type="ECO:0000313" key="3">
    <source>
        <dbReference type="Proteomes" id="UP000054359"/>
    </source>
</evidence>
<feature type="region of interest" description="Disordered" evidence="1">
    <location>
        <begin position="124"/>
        <end position="147"/>
    </location>
</feature>
<name>A0A087SWU6_STEMI</name>
<evidence type="ECO:0000256" key="1">
    <source>
        <dbReference type="SAM" id="MobiDB-lite"/>
    </source>
</evidence>
<dbReference type="OrthoDB" id="10254304at2759"/>
<sequence length="268" mass="29866">MSCSSENRPKNLTFDEPIQKPILSSRLGNAVWTGACKETVSASKKMSRKNNLTTSTNKRMKTLTGSTLPADDVLQHINTLNKFFSSKENVPELVLGDKSKLLESNSKPTENLFAITVQRNDSRNTSNKTIDLDQCNSKNSSSDAELANNSDLKTMEHALTSERKSYSLQPCEVTISTDNSSTFYATKSWSHGIHPDGKFVQPVTVLKPKMPHCSSNTDENTVHVHSLEEKSSGTNDKVLKDNKIEFPNNISSVLQRKLTAFDYFCRQN</sequence>
<keyword evidence="3" id="KW-1185">Reference proteome</keyword>
<gene>
    <name evidence="2" type="ORF">X975_02825</name>
</gene>
<accession>A0A087SWU6</accession>
<reference evidence="2 3" key="1">
    <citation type="submission" date="2013-11" db="EMBL/GenBank/DDBJ databases">
        <title>Genome sequencing of Stegodyphus mimosarum.</title>
        <authorList>
            <person name="Bechsgaard J."/>
        </authorList>
    </citation>
    <scope>NUCLEOTIDE SEQUENCE [LARGE SCALE GENOMIC DNA]</scope>
</reference>
<dbReference type="Proteomes" id="UP000054359">
    <property type="component" value="Unassembled WGS sequence"/>
</dbReference>
<feature type="non-terminal residue" evidence="2">
    <location>
        <position position="268"/>
    </location>
</feature>
<dbReference type="AlphaFoldDB" id="A0A087SWU6"/>
<proteinExistence type="predicted"/>
<organism evidence="2 3">
    <name type="scientific">Stegodyphus mimosarum</name>
    <name type="common">African social velvet spider</name>
    <dbReference type="NCBI Taxonomy" id="407821"/>
    <lineage>
        <taxon>Eukaryota</taxon>
        <taxon>Metazoa</taxon>
        <taxon>Ecdysozoa</taxon>
        <taxon>Arthropoda</taxon>
        <taxon>Chelicerata</taxon>
        <taxon>Arachnida</taxon>
        <taxon>Araneae</taxon>
        <taxon>Araneomorphae</taxon>
        <taxon>Entelegynae</taxon>
        <taxon>Eresoidea</taxon>
        <taxon>Eresidae</taxon>
        <taxon>Stegodyphus</taxon>
    </lineage>
</organism>
<evidence type="ECO:0000313" key="2">
    <source>
        <dbReference type="EMBL" id="KFM57335.1"/>
    </source>
</evidence>